<dbReference type="Proteomes" id="UP000003639">
    <property type="component" value="Unassembled WGS sequence"/>
</dbReference>
<dbReference type="EMBL" id="AAXG02000010">
    <property type="protein sequence ID" value="EDN00579.1"/>
    <property type="molecule type" value="Genomic_DNA"/>
</dbReference>
<evidence type="ECO:0000256" key="1">
    <source>
        <dbReference type="ARBA" id="ARBA00023002"/>
    </source>
</evidence>
<dbReference type="Gene3D" id="3.20.20.30">
    <property type="entry name" value="Luciferase-like domain"/>
    <property type="match status" value="1"/>
</dbReference>
<dbReference type="STRING" id="411467.BACCAP_01345"/>
<sequence length="338" mass="36755">MAANTAKIHNLGFGFLGHHPVEELTELVRTAEELGFTSAWIAEDYFYAGAFSLASAVARSTEKIQLGIGVINPYTRHPVLSAMESAALDTVSKGRAIIGIGAANKLWIEIRMGMPYSKPITATRECVEIIKGLVGQGKLTYHGSVFQVEGVELEFQPYRRDLPVYMGVKGDKALFQAGQAADGVLISAGCTLEYIPYARDLIAQGARSVGRNPDELRLAAYLPTCIRPTHQEAVDAMRPFVRRYLGLHGDKPILTCAGFDPAVLRPFREAFLAGETCPNEVTDEMVEKIVVAGTADECRARILDYMAAGVEMPVCFEVGGDESPLEQLKSIHAHLLAD</sequence>
<dbReference type="AlphaFoldDB" id="A6NT16"/>
<evidence type="ECO:0000313" key="3">
    <source>
        <dbReference type="EMBL" id="EDN00579.1"/>
    </source>
</evidence>
<proteinExistence type="predicted"/>
<name>A6NT16_9FIRM</name>
<evidence type="ECO:0000313" key="4">
    <source>
        <dbReference type="Proteomes" id="UP000003639"/>
    </source>
</evidence>
<reference evidence="3 4" key="1">
    <citation type="submission" date="2007-04" db="EMBL/GenBank/DDBJ databases">
        <authorList>
            <person name="Fulton L."/>
            <person name="Clifton S."/>
            <person name="Fulton B."/>
            <person name="Xu J."/>
            <person name="Minx P."/>
            <person name="Pepin K.H."/>
            <person name="Johnson M."/>
            <person name="Thiruvilangam P."/>
            <person name="Bhonagiri V."/>
            <person name="Nash W.E."/>
            <person name="Mardis E.R."/>
            <person name="Wilson R.K."/>
        </authorList>
    </citation>
    <scope>NUCLEOTIDE SEQUENCE [LARGE SCALE GENOMIC DNA]</scope>
    <source>
        <strain evidence="3 4">ATCC 29799</strain>
    </source>
</reference>
<protein>
    <submittedName>
        <fullName evidence="3">Putative 5,10-methylenetetrahydromethanopterin reductase</fullName>
    </submittedName>
</protein>
<feature type="domain" description="Luciferase-like" evidence="2">
    <location>
        <begin position="20"/>
        <end position="311"/>
    </location>
</feature>
<organism evidence="3 4">
    <name type="scientific">Pseudoflavonifractor capillosus ATCC 29799</name>
    <dbReference type="NCBI Taxonomy" id="411467"/>
    <lineage>
        <taxon>Bacteria</taxon>
        <taxon>Bacillati</taxon>
        <taxon>Bacillota</taxon>
        <taxon>Clostridia</taxon>
        <taxon>Eubacteriales</taxon>
        <taxon>Oscillospiraceae</taxon>
        <taxon>Pseudoflavonifractor</taxon>
    </lineage>
</organism>
<dbReference type="GO" id="GO:0016705">
    <property type="term" value="F:oxidoreductase activity, acting on paired donors, with incorporation or reduction of molecular oxygen"/>
    <property type="evidence" value="ECO:0007669"/>
    <property type="project" value="InterPro"/>
</dbReference>
<dbReference type="PANTHER" id="PTHR43244">
    <property type="match status" value="1"/>
</dbReference>
<dbReference type="InterPro" id="IPR050564">
    <property type="entry name" value="F420-G6PD/mer"/>
</dbReference>
<reference evidence="3 4" key="2">
    <citation type="submission" date="2007-06" db="EMBL/GenBank/DDBJ databases">
        <title>Draft genome sequence of Pseudoflavonifractor capillosus ATCC 29799.</title>
        <authorList>
            <person name="Sudarsanam P."/>
            <person name="Ley R."/>
            <person name="Guruge J."/>
            <person name="Turnbaugh P.J."/>
            <person name="Mahowald M."/>
            <person name="Liep D."/>
            <person name="Gordon J."/>
        </authorList>
    </citation>
    <scope>NUCLEOTIDE SEQUENCE [LARGE SCALE GENOMIC DNA]</scope>
    <source>
        <strain evidence="3 4">ATCC 29799</strain>
    </source>
</reference>
<keyword evidence="4" id="KW-1185">Reference proteome</keyword>
<dbReference type="CDD" id="cd01097">
    <property type="entry name" value="Tetrahydromethanopterin_reductase"/>
    <property type="match status" value="1"/>
</dbReference>
<keyword evidence="1" id="KW-0560">Oxidoreductase</keyword>
<evidence type="ECO:0000259" key="2">
    <source>
        <dbReference type="Pfam" id="PF00296"/>
    </source>
</evidence>
<accession>A6NT16</accession>
<comment type="caution">
    <text evidence="3">The sequence shown here is derived from an EMBL/GenBank/DDBJ whole genome shotgun (WGS) entry which is preliminary data.</text>
</comment>
<dbReference type="InterPro" id="IPR011251">
    <property type="entry name" value="Luciferase-like_dom"/>
</dbReference>
<gene>
    <name evidence="3" type="ORF">BACCAP_01345</name>
</gene>
<dbReference type="InterPro" id="IPR036661">
    <property type="entry name" value="Luciferase-like_sf"/>
</dbReference>
<dbReference type="OrthoDB" id="9780518at2"/>
<dbReference type="RefSeq" id="WP_006571893.1">
    <property type="nucleotide sequence ID" value="NZ_AAXG02000010.1"/>
</dbReference>
<dbReference type="eggNOG" id="COG2141">
    <property type="taxonomic scope" value="Bacteria"/>
</dbReference>
<dbReference type="SUPFAM" id="SSF51679">
    <property type="entry name" value="Bacterial luciferase-like"/>
    <property type="match status" value="1"/>
</dbReference>
<dbReference type="Pfam" id="PF00296">
    <property type="entry name" value="Bac_luciferase"/>
    <property type="match status" value="1"/>
</dbReference>
<dbReference type="PANTHER" id="PTHR43244:SF1">
    <property type="entry name" value="5,10-METHYLENETETRAHYDROMETHANOPTERIN REDUCTASE"/>
    <property type="match status" value="1"/>
</dbReference>